<comment type="similarity">
    <text evidence="1">Belongs to the ROK (NagC/XylR) family.</text>
</comment>
<dbReference type="Proteomes" id="UP000602260">
    <property type="component" value="Unassembled WGS sequence"/>
</dbReference>
<reference evidence="2" key="1">
    <citation type="submission" date="2020-08" db="EMBL/GenBank/DDBJ databases">
        <title>Genome public.</title>
        <authorList>
            <person name="Liu C."/>
            <person name="Sun Q."/>
        </authorList>
    </citation>
    <scope>NUCLEOTIDE SEQUENCE</scope>
    <source>
        <strain evidence="2">BX5</strain>
    </source>
</reference>
<comment type="caution">
    <text evidence="2">The sequence shown here is derived from an EMBL/GenBank/DDBJ whole genome shotgun (WGS) entry which is preliminary data.</text>
</comment>
<protein>
    <submittedName>
        <fullName evidence="2">ROK family protein</fullName>
    </submittedName>
</protein>
<gene>
    <name evidence="2" type="ORF">H8S55_04265</name>
</gene>
<dbReference type="Gene3D" id="3.30.420.40">
    <property type="match status" value="2"/>
</dbReference>
<name>A0A8J6J2T7_9FIRM</name>
<evidence type="ECO:0000313" key="3">
    <source>
        <dbReference type="Proteomes" id="UP000602260"/>
    </source>
</evidence>
<dbReference type="Pfam" id="PF00480">
    <property type="entry name" value="ROK"/>
    <property type="match status" value="1"/>
</dbReference>
<sequence>MYYVGVDVGGTNLVAGLMNEDCEILDKASHPVDHSQTPEQLCGEIVRLAKQVCQSGGVTEKEVRAVGIGLPGQVNNKTGIVVRTPNMPFQNTPVRQLFQRQWDMPVFLGNDADCAAIGEYRSGSAKGCSPAVTVTLGTGIGAGMVVDGKLFTGFAGSGMEVGHMIIHPNGHLCGCGNRGCWEQYGSASALIQMTLREMECSRDSLLWQLCGGDRSKVQGRTVFQAARQGDETAHRVLYSYRSGVAIGLINLVNILQPEVICMGGGVSNADDDLLLDPVRELVRQGSFDKTMPTRLVRASLGNDAGVVGAAMLCDSI</sequence>
<dbReference type="RefSeq" id="WP_186877962.1">
    <property type="nucleotide sequence ID" value="NZ_JACOPN010000002.1"/>
</dbReference>
<evidence type="ECO:0000313" key="2">
    <source>
        <dbReference type="EMBL" id="MBC5716540.1"/>
    </source>
</evidence>
<organism evidence="2 3">
    <name type="scientific">Flintibacter faecis</name>
    <dbReference type="NCBI Taxonomy" id="2763047"/>
    <lineage>
        <taxon>Bacteria</taxon>
        <taxon>Bacillati</taxon>
        <taxon>Bacillota</taxon>
        <taxon>Clostridia</taxon>
        <taxon>Eubacteriales</taxon>
        <taxon>Flintibacter</taxon>
    </lineage>
</organism>
<dbReference type="CDD" id="cd24068">
    <property type="entry name" value="ASKHA_NBD_ROK_FnNanK-like"/>
    <property type="match status" value="1"/>
</dbReference>
<keyword evidence="3" id="KW-1185">Reference proteome</keyword>
<evidence type="ECO:0000256" key="1">
    <source>
        <dbReference type="ARBA" id="ARBA00006479"/>
    </source>
</evidence>
<dbReference type="SUPFAM" id="SSF53067">
    <property type="entry name" value="Actin-like ATPase domain"/>
    <property type="match status" value="1"/>
</dbReference>
<accession>A0A8J6J2T7</accession>
<dbReference type="EMBL" id="JACOPN010000002">
    <property type="protein sequence ID" value="MBC5716540.1"/>
    <property type="molecule type" value="Genomic_DNA"/>
</dbReference>
<dbReference type="InterPro" id="IPR000600">
    <property type="entry name" value="ROK"/>
</dbReference>
<dbReference type="PANTHER" id="PTHR18964:SF149">
    <property type="entry name" value="BIFUNCTIONAL UDP-N-ACETYLGLUCOSAMINE 2-EPIMERASE_N-ACETYLMANNOSAMINE KINASE"/>
    <property type="match status" value="1"/>
</dbReference>
<dbReference type="AlphaFoldDB" id="A0A8J6J2T7"/>
<proteinExistence type="inferred from homology"/>
<dbReference type="InterPro" id="IPR043129">
    <property type="entry name" value="ATPase_NBD"/>
</dbReference>
<dbReference type="PANTHER" id="PTHR18964">
    <property type="entry name" value="ROK (REPRESSOR, ORF, KINASE) FAMILY"/>
    <property type="match status" value="1"/>
</dbReference>